<dbReference type="SUPFAM" id="SSF50998">
    <property type="entry name" value="Quinoprotein alcohol dehydrogenase-like"/>
    <property type="match status" value="1"/>
</dbReference>
<gene>
    <name evidence="1" type="ORF">HMF3257_34670</name>
</gene>
<comment type="caution">
    <text evidence="1">The sequence shown here is derived from an EMBL/GenBank/DDBJ whole genome shotgun (WGS) entry which is preliminary data.</text>
</comment>
<reference evidence="1 2" key="1">
    <citation type="submission" date="2018-06" db="EMBL/GenBank/DDBJ databases">
        <title>Spirosoma sp. HMF3257 Genome sequencing and assembly.</title>
        <authorList>
            <person name="Kang H."/>
            <person name="Cha I."/>
            <person name="Kim H."/>
            <person name="Kang J."/>
            <person name="Joh K."/>
        </authorList>
    </citation>
    <scope>NUCLEOTIDE SEQUENCE [LARGE SCALE GENOMIC DNA]</scope>
    <source>
        <strain evidence="1 2">HMF3257</strain>
    </source>
</reference>
<dbReference type="SUPFAM" id="SSF63825">
    <property type="entry name" value="YWTD domain"/>
    <property type="match status" value="1"/>
</dbReference>
<sequence>MAKYDASGSLIWARRAGGSSNDDSYGIAVDNGGVYITGTFWGTPNFNTPSSPASNTLTSAGTIDIFVAKYDASGSLVWARRAGGIGGDYGIGIAVNNSEVYVTGAFMGTANFNTPSSPASNTLTSAGAEDIFVAKYDASGNLIWARRAGANSVNNSGSGIAVDNSGVYITGYFNGTADFNTPSSPASNTLASAGATDIFVAKYDASGSLVWARRAGGSSNNDFGNGIAVDNGEVYVTGSISGIANFNTPSSPASNTLTVAGSFDIFVAKYDASGNLVWARRAGGSNIDSGSGIAVNNSGVYVTGAFQGTTDFNTPSSPASNTLTSAGAMTSSSANGSLLPLPLSRALRPRLPPSAWAVQ</sequence>
<protein>
    <recommendedName>
        <fullName evidence="3">SBBP repeat-containing protein</fullName>
    </recommendedName>
</protein>
<evidence type="ECO:0000313" key="1">
    <source>
        <dbReference type="EMBL" id="RAI77962.1"/>
    </source>
</evidence>
<keyword evidence="2" id="KW-1185">Reference proteome</keyword>
<evidence type="ECO:0000313" key="2">
    <source>
        <dbReference type="Proteomes" id="UP000249016"/>
    </source>
</evidence>
<dbReference type="InterPro" id="IPR010620">
    <property type="entry name" value="SBBP_repeat"/>
</dbReference>
<dbReference type="PANTHER" id="PTHR35580">
    <property type="entry name" value="CELL SURFACE GLYCOPROTEIN (S-LAYER PROTEIN)-LIKE PROTEIN"/>
    <property type="match status" value="1"/>
</dbReference>
<dbReference type="InterPro" id="IPR011047">
    <property type="entry name" value="Quinoprotein_ADH-like_sf"/>
</dbReference>
<dbReference type="InterPro" id="IPR052918">
    <property type="entry name" value="Motility_Chemotaxis_Reg"/>
</dbReference>
<evidence type="ECO:0008006" key="3">
    <source>
        <dbReference type="Google" id="ProtNLM"/>
    </source>
</evidence>
<dbReference type="AlphaFoldDB" id="A0A327NRQ8"/>
<dbReference type="OrthoDB" id="937114at2"/>
<proteinExistence type="predicted"/>
<dbReference type="RefSeq" id="WP_111349159.1">
    <property type="nucleotide sequence ID" value="NZ_QLII01000001.1"/>
</dbReference>
<dbReference type="Proteomes" id="UP000249016">
    <property type="component" value="Unassembled WGS sequence"/>
</dbReference>
<dbReference type="EMBL" id="QLII01000001">
    <property type="protein sequence ID" value="RAI77962.1"/>
    <property type="molecule type" value="Genomic_DNA"/>
</dbReference>
<accession>A0A327NRQ8</accession>
<dbReference type="Pfam" id="PF06739">
    <property type="entry name" value="SBBP"/>
    <property type="match status" value="1"/>
</dbReference>
<organism evidence="1 2">
    <name type="scientific">Spirosoma telluris</name>
    <dbReference type="NCBI Taxonomy" id="2183553"/>
    <lineage>
        <taxon>Bacteria</taxon>
        <taxon>Pseudomonadati</taxon>
        <taxon>Bacteroidota</taxon>
        <taxon>Cytophagia</taxon>
        <taxon>Cytophagales</taxon>
        <taxon>Cytophagaceae</taxon>
        <taxon>Spirosoma</taxon>
    </lineage>
</organism>
<dbReference type="PANTHER" id="PTHR35580:SF1">
    <property type="entry name" value="PHYTASE-LIKE DOMAIN-CONTAINING PROTEIN"/>
    <property type="match status" value="1"/>
</dbReference>
<name>A0A327NRQ8_9BACT</name>